<dbReference type="EMBL" id="JAPFFF010000071">
    <property type="protein sequence ID" value="KAK8835995.1"/>
    <property type="molecule type" value="Genomic_DNA"/>
</dbReference>
<keyword evidence="4" id="KW-1185">Reference proteome</keyword>
<dbReference type="PROSITE" id="PS51421">
    <property type="entry name" value="RAS"/>
    <property type="match status" value="1"/>
</dbReference>
<dbReference type="PRINTS" id="PR00449">
    <property type="entry name" value="RASTRNSFRMNG"/>
</dbReference>
<evidence type="ECO:0000313" key="3">
    <source>
        <dbReference type="EMBL" id="KAK8835995.1"/>
    </source>
</evidence>
<evidence type="ECO:0000256" key="2">
    <source>
        <dbReference type="ARBA" id="ARBA00023134"/>
    </source>
</evidence>
<dbReference type="PROSITE" id="PS51419">
    <property type="entry name" value="RAB"/>
    <property type="match status" value="1"/>
</dbReference>
<comment type="caution">
    <text evidence="3">The sequence shown here is derived from an EMBL/GenBank/DDBJ whole genome shotgun (WGS) entry which is preliminary data.</text>
</comment>
<dbReference type="InterPro" id="IPR005225">
    <property type="entry name" value="Small_GTP-bd"/>
</dbReference>
<dbReference type="SMART" id="SM00174">
    <property type="entry name" value="RHO"/>
    <property type="match status" value="1"/>
</dbReference>
<sequence length="204" mass="23069">MEGFKTVLVGSTNVGKSCIIHRILGNEFDSTCEPTVGAVTKNYNNPLLSKKDLILTDTAGQEKFKSLVPLYFRGAAAAIIVYSIDIRESLNDVEETWKNFIEDYQIKIVYLVENKVDLRNDEDYENKDELLSEEDGRKLADKLGYQFMSVSAKTGHNVKTLADEVLINCVNSNENKPKPFPIPEPIEQDHKKDDTFFGNLLKKC</sequence>
<gene>
    <name evidence="3" type="ORF">M9Y10_040194</name>
</gene>
<dbReference type="InterPro" id="IPR050227">
    <property type="entry name" value="Rab"/>
</dbReference>
<organism evidence="3 4">
    <name type="scientific">Tritrichomonas musculus</name>
    <dbReference type="NCBI Taxonomy" id="1915356"/>
    <lineage>
        <taxon>Eukaryota</taxon>
        <taxon>Metamonada</taxon>
        <taxon>Parabasalia</taxon>
        <taxon>Tritrichomonadida</taxon>
        <taxon>Tritrichomonadidae</taxon>
        <taxon>Tritrichomonas</taxon>
    </lineage>
</organism>
<dbReference type="InterPro" id="IPR027417">
    <property type="entry name" value="P-loop_NTPase"/>
</dbReference>
<proteinExistence type="predicted"/>
<dbReference type="Gene3D" id="3.40.50.300">
    <property type="entry name" value="P-loop containing nucleotide triphosphate hydrolases"/>
    <property type="match status" value="1"/>
</dbReference>
<reference evidence="3 4" key="1">
    <citation type="submission" date="2024-04" db="EMBL/GenBank/DDBJ databases">
        <title>Tritrichomonas musculus Genome.</title>
        <authorList>
            <person name="Alves-Ferreira E."/>
            <person name="Grigg M."/>
            <person name="Lorenzi H."/>
            <person name="Galac M."/>
        </authorList>
    </citation>
    <scope>NUCLEOTIDE SEQUENCE [LARGE SCALE GENOMIC DNA]</scope>
    <source>
        <strain evidence="3 4">EAF2021</strain>
    </source>
</reference>
<protein>
    <submittedName>
        <fullName evidence="3">GTP-binding protein of the rab/ypt</fullName>
    </submittedName>
</protein>
<name>A0ABR2GPX4_9EUKA</name>
<dbReference type="Pfam" id="PF00071">
    <property type="entry name" value="Ras"/>
    <property type="match status" value="1"/>
</dbReference>
<dbReference type="NCBIfam" id="TIGR00231">
    <property type="entry name" value="small_GTP"/>
    <property type="match status" value="1"/>
</dbReference>
<dbReference type="Proteomes" id="UP001470230">
    <property type="component" value="Unassembled WGS sequence"/>
</dbReference>
<dbReference type="SMART" id="SM00175">
    <property type="entry name" value="RAB"/>
    <property type="match status" value="1"/>
</dbReference>
<accession>A0ABR2GPX4</accession>
<evidence type="ECO:0000313" key="4">
    <source>
        <dbReference type="Proteomes" id="UP001470230"/>
    </source>
</evidence>
<dbReference type="PANTHER" id="PTHR47977">
    <property type="entry name" value="RAS-RELATED PROTEIN RAB"/>
    <property type="match status" value="1"/>
</dbReference>
<dbReference type="SUPFAM" id="SSF52540">
    <property type="entry name" value="P-loop containing nucleoside triphosphate hydrolases"/>
    <property type="match status" value="1"/>
</dbReference>
<dbReference type="InterPro" id="IPR001806">
    <property type="entry name" value="Small_GTPase"/>
</dbReference>
<keyword evidence="1" id="KW-0547">Nucleotide-binding</keyword>
<keyword evidence="2" id="KW-0342">GTP-binding</keyword>
<evidence type="ECO:0000256" key="1">
    <source>
        <dbReference type="ARBA" id="ARBA00022741"/>
    </source>
</evidence>
<dbReference type="SMART" id="SM00173">
    <property type="entry name" value="RAS"/>
    <property type="match status" value="1"/>
</dbReference>